<dbReference type="Gene3D" id="3.40.50.1240">
    <property type="entry name" value="Phosphoglycerate mutase-like"/>
    <property type="match status" value="1"/>
</dbReference>
<dbReference type="PANTHER" id="PTHR20963:SF8">
    <property type="entry name" value="MULTIPLE INOSITOL POLYPHOSPHATE PHOSPHATASE 1"/>
    <property type="match status" value="1"/>
</dbReference>
<comment type="subcellular location">
    <subcellularLocation>
        <location evidence="1">Membrane</location>
    </subcellularLocation>
</comment>
<evidence type="ECO:0000256" key="1">
    <source>
        <dbReference type="ARBA" id="ARBA00004370"/>
    </source>
</evidence>
<dbReference type="Proteomes" id="UP000664265">
    <property type="component" value="Unassembled WGS sequence"/>
</dbReference>
<dbReference type="PANTHER" id="PTHR20963">
    <property type="entry name" value="MULTIPLE INOSITOL POLYPHOSPHATE PHOSPHATASE-RELATED"/>
    <property type="match status" value="1"/>
</dbReference>
<proteinExistence type="predicted"/>
<sequence length="438" mass="50473">MKKLLSFSLALACAATLFAQNPRQDFKNNRDMAADAYWAYPGSTGQLTPTPEGYIPYYISHYGRHGSRWLIDPKDYTEPVAILKEADKAGKLTATGKDVLRKMQLLDDAARDRYGELTQRGAEQHKGIALRMIRNFPEVFAGPTNIDAKSTVVIRCILSMENALQQLLLVNPQLQISHDASYHDMYYMNLEDKKLQARKNTDDIKKIFSSFKKKYIKPDRVMNLLFNDKEYWKKNVDAKNLFGKLLKNASNVQSTELRHRISLWPLFNDTEIYNYWKTNNAWWYISYGGSPLSGGIQPFSQRNLLRNIIETADSCLRLSHPGATLRYGHDTMVMPLTCLLDLDGLGKSINDLEKIDQEKWCDYNIFPMACNIQFVFYRKTGADPDDTADVIFKVLRNENEATLPISTDMAPYYRWSDFKAYFEKKLDSYDADEARLKN</sequence>
<comment type="caution">
    <text evidence="5">The sequence shown here is derived from an EMBL/GenBank/DDBJ whole genome shotgun (WGS) entry which is preliminary data.</text>
</comment>
<accession>A0ABS3M6M0</accession>
<protein>
    <submittedName>
        <fullName evidence="5">Histidine-type phosphatase</fullName>
    </submittedName>
</protein>
<feature type="signal peptide" evidence="4">
    <location>
        <begin position="1"/>
        <end position="19"/>
    </location>
</feature>
<keyword evidence="6" id="KW-1185">Reference proteome</keyword>
<gene>
    <name evidence="5" type="ORF">JHU38_08520</name>
</gene>
<evidence type="ECO:0000313" key="6">
    <source>
        <dbReference type="Proteomes" id="UP000664265"/>
    </source>
</evidence>
<evidence type="ECO:0000256" key="4">
    <source>
        <dbReference type="SAM" id="SignalP"/>
    </source>
</evidence>
<dbReference type="EMBL" id="JAERMS010000027">
    <property type="protein sequence ID" value="MBO1363810.1"/>
    <property type="molecule type" value="Genomic_DNA"/>
</dbReference>
<evidence type="ECO:0000313" key="5">
    <source>
        <dbReference type="EMBL" id="MBO1363810.1"/>
    </source>
</evidence>
<feature type="chain" id="PRO_5045599137" evidence="4">
    <location>
        <begin position="20"/>
        <end position="438"/>
    </location>
</feature>
<evidence type="ECO:0000256" key="2">
    <source>
        <dbReference type="ARBA" id="ARBA00022729"/>
    </source>
</evidence>
<keyword evidence="3" id="KW-0472">Membrane</keyword>
<organism evidence="5 6">
    <name type="scientific">Prevotella illustrans</name>
    <dbReference type="NCBI Taxonomy" id="2800387"/>
    <lineage>
        <taxon>Bacteria</taxon>
        <taxon>Pseudomonadati</taxon>
        <taxon>Bacteroidota</taxon>
        <taxon>Bacteroidia</taxon>
        <taxon>Bacteroidales</taxon>
        <taxon>Prevotellaceae</taxon>
        <taxon>Prevotella</taxon>
    </lineage>
</organism>
<dbReference type="InterPro" id="IPR029033">
    <property type="entry name" value="His_PPase_superfam"/>
</dbReference>
<keyword evidence="2 4" id="KW-0732">Signal</keyword>
<reference evidence="5 6" key="1">
    <citation type="submission" date="2021-01" db="EMBL/GenBank/DDBJ databases">
        <title>Prevotella A2931 sp. nov.</title>
        <authorList>
            <person name="Buhl M."/>
            <person name="Oberhettinger P."/>
        </authorList>
    </citation>
    <scope>NUCLEOTIDE SEQUENCE [LARGE SCALE GENOMIC DNA]</scope>
    <source>
        <strain evidence="5 6">A2931</strain>
    </source>
</reference>
<name>A0ABS3M6M0_9BACT</name>
<evidence type="ECO:0000256" key="3">
    <source>
        <dbReference type="ARBA" id="ARBA00023136"/>
    </source>
</evidence>
<dbReference type="SUPFAM" id="SSF53254">
    <property type="entry name" value="Phosphoglycerate mutase-like"/>
    <property type="match status" value="1"/>
</dbReference>
<dbReference type="RefSeq" id="WP_107581832.1">
    <property type="nucleotide sequence ID" value="NZ_JAERMS010000027.1"/>
</dbReference>